<gene>
    <name evidence="2" type="ORF">GG681_01675</name>
</gene>
<keyword evidence="1" id="KW-1133">Transmembrane helix</keyword>
<sequence length="123" mass="13309">MSVRNFEHRLNRMEWQPSAEPSAQIVADVLGHSKMQPQWVEWAIAGTVLGILIGFGIKGTVMPGGPFGAHADLLGYIIGAISLLAGAGSVAFLAITVALRNQVPQLFRFSLFNMLMIMVLMLS</sequence>
<dbReference type="Proteomes" id="UP000436694">
    <property type="component" value="Unassembled WGS sequence"/>
</dbReference>
<keyword evidence="1" id="KW-0472">Membrane</keyword>
<dbReference type="EMBL" id="WIXK01000001">
    <property type="protein sequence ID" value="MQY41335.1"/>
    <property type="molecule type" value="Genomic_DNA"/>
</dbReference>
<feature type="transmembrane region" description="Helical" evidence="1">
    <location>
        <begin position="73"/>
        <end position="99"/>
    </location>
</feature>
<evidence type="ECO:0000256" key="1">
    <source>
        <dbReference type="SAM" id="Phobius"/>
    </source>
</evidence>
<feature type="transmembrane region" description="Helical" evidence="1">
    <location>
        <begin position="106"/>
        <end position="122"/>
    </location>
</feature>
<feature type="transmembrane region" description="Helical" evidence="1">
    <location>
        <begin position="42"/>
        <end position="61"/>
    </location>
</feature>
<accession>A0A844AJU2</accession>
<evidence type="ECO:0000313" key="2">
    <source>
        <dbReference type="EMBL" id="MQY41335.1"/>
    </source>
</evidence>
<name>A0A844AJU2_9RHOB</name>
<proteinExistence type="predicted"/>
<reference evidence="2 3" key="1">
    <citation type="submission" date="2019-10" db="EMBL/GenBank/DDBJ databases">
        <title>Epibacterium sp. nov., isolated from seawater.</title>
        <authorList>
            <person name="Zhang X."/>
            <person name="Li N."/>
        </authorList>
    </citation>
    <scope>NUCLEOTIDE SEQUENCE [LARGE SCALE GENOMIC DNA]</scope>
    <source>
        <strain evidence="2 3">SM1969</strain>
    </source>
</reference>
<keyword evidence="3" id="KW-1185">Reference proteome</keyword>
<organism evidence="2 3">
    <name type="scientific">Tritonibacter aquimaris</name>
    <dbReference type="NCBI Taxonomy" id="2663379"/>
    <lineage>
        <taxon>Bacteria</taxon>
        <taxon>Pseudomonadati</taxon>
        <taxon>Pseudomonadota</taxon>
        <taxon>Alphaproteobacteria</taxon>
        <taxon>Rhodobacterales</taxon>
        <taxon>Paracoccaceae</taxon>
        <taxon>Tritonibacter</taxon>
    </lineage>
</organism>
<dbReference type="AlphaFoldDB" id="A0A844AJU2"/>
<evidence type="ECO:0000313" key="3">
    <source>
        <dbReference type="Proteomes" id="UP000436694"/>
    </source>
</evidence>
<dbReference type="RefSeq" id="WP_153544418.1">
    <property type="nucleotide sequence ID" value="NZ_WIXK01000001.1"/>
</dbReference>
<keyword evidence="1" id="KW-0812">Transmembrane</keyword>
<protein>
    <submittedName>
        <fullName evidence="2">Uncharacterized protein</fullName>
    </submittedName>
</protein>
<comment type="caution">
    <text evidence="2">The sequence shown here is derived from an EMBL/GenBank/DDBJ whole genome shotgun (WGS) entry which is preliminary data.</text>
</comment>